<dbReference type="Gene3D" id="1.25.10.10">
    <property type="entry name" value="Leucine-rich Repeat Variant"/>
    <property type="match status" value="2"/>
</dbReference>
<evidence type="ECO:0000313" key="5">
    <source>
        <dbReference type="VGNC" id="VGNC:24406"/>
    </source>
</evidence>
<dbReference type="GO" id="GO:0051494">
    <property type="term" value="P:negative regulation of cytoskeleton organization"/>
    <property type="evidence" value="ECO:0007669"/>
    <property type="project" value="UniProtKB-ARBA"/>
</dbReference>
<dbReference type="GO" id="GO:1902904">
    <property type="term" value="P:negative regulation of supramolecular fiber organization"/>
    <property type="evidence" value="ECO:0007669"/>
    <property type="project" value="UniProtKB-ARBA"/>
</dbReference>
<dbReference type="ExpressionAtlas" id="A0A3Q2IDX6">
    <property type="expression patterns" value="baseline"/>
</dbReference>
<dbReference type="GeneTree" id="ENSGT00940000156217"/>
<evidence type="ECO:0000313" key="4">
    <source>
        <dbReference type="Proteomes" id="UP000002281"/>
    </source>
</evidence>
<dbReference type="CTD" id="165186"/>
<dbReference type="GO" id="GO:0008017">
    <property type="term" value="F:microtubule binding"/>
    <property type="evidence" value="ECO:0007669"/>
    <property type="project" value="UniProtKB-ARBA"/>
</dbReference>
<dbReference type="SMART" id="SM01349">
    <property type="entry name" value="TOG"/>
    <property type="match status" value="2"/>
</dbReference>
<feature type="domain" description="TOG" evidence="2">
    <location>
        <begin position="727"/>
        <end position="960"/>
    </location>
</feature>
<dbReference type="InterPro" id="IPR034085">
    <property type="entry name" value="TOG"/>
</dbReference>
<dbReference type="InterPro" id="IPR011989">
    <property type="entry name" value="ARM-like"/>
</dbReference>
<proteinExistence type="predicted"/>
<dbReference type="Ensembl" id="ENSECAT00000062115.3">
    <property type="protein sequence ID" value="ENSECAP00000046642.2"/>
    <property type="gene ID" value="ENSECAG00000022605.4"/>
</dbReference>
<sequence>MRQGVMETLNDWDSPASLQPTPSILPEKPSQLLSGHGDPGSLKLDARRKGWQARNGHPGNLGALSLGPHPLVPLLSLESEANSVARDTTQIKDKLKKRRLSEGLAASARASLDPGGGAKGVALRSTMPRATSQRLLRVPRPMPPIQSIPTTPEASGAKEKSLDPLGSSQGPQELRPGAQEVQISRQYLHCHDEKMHKSLGGIVIPPIPKAGVPTGTSSCAAGSLPRLLPPGQASLTGLKAPQTQLVQESGPREKTPQSLEPKPLALPIRGRSTAPEKPALPSSQSAPTLTAFSFSHAKEAHPLLKEEDQKESSTKIQVTISKSAQEKMRLKQMKEMELFRRVKDPERERELASQSLGPRRTLMKEGLLPLRGSGTLSVPTGLSSPRRNNIGVILRKRANRASLPSIPVSKQEPSFARHASANSLPAVLTLGSPEWEEEEEEAHLRAFKELRPFSNPEVGLMDALQCLDSSDWKMKEKGLVSIQRLAACHSEVLAGRLHDVSLAVSGEVTNLRSKVSRLAISTLGDLFRALKKSMDQEAEEIARCLLQKMGNTSEFIQRAANRSLGAMVENVTPARSLVALTSAGVYHRNPLVRKCTAEHLSTVLEQIGAEKLLSGTRDSTDILVHNLVRLAQDSNQDTRFYGRKMVNILMSNTKFDAFLKQSLPSHDLRKVMAAIKQRGLEDGEDLPSAKGRKVSRSLVVCENGLPGELGLSSNGPRLAGLRSSMRGGLETVEQLRELTRLLEAKEYQSRMEGVGRLLEHCKAKPELITANLVQVFDAFTPRLQDSNKKVNQWALESLAKMIPLLKESLQPMLLSIIVAVADNLNSKNSGIYAAAATALDAMIESLDNLCLLQAFAGRVRFLSGRAVLDVTERLSVLVASVYPRKPQAVERHVLPVLWYFLNNMLGSRILPGLGGNVRTVVCRLARSLRGQMGSRLQDLAAGQPKQVLKTLQDLLHTESL</sequence>
<dbReference type="SUPFAM" id="SSF48371">
    <property type="entry name" value="ARM repeat"/>
    <property type="match status" value="1"/>
</dbReference>
<dbReference type="PANTHER" id="PTHR21567:SF42">
    <property type="entry name" value="TOG ARRAY REGULATOR OF AXONEMAL MICROTUBULES PROTEIN 2"/>
    <property type="match status" value="1"/>
</dbReference>
<evidence type="ECO:0000313" key="3">
    <source>
        <dbReference type="Ensembl" id="ENSECAP00000046642.2"/>
    </source>
</evidence>
<dbReference type="PANTHER" id="PTHR21567">
    <property type="entry name" value="CLASP"/>
    <property type="match status" value="1"/>
</dbReference>
<evidence type="ECO:0000256" key="1">
    <source>
        <dbReference type="SAM" id="MobiDB-lite"/>
    </source>
</evidence>
<accession>A0A3Q2IDX6</accession>
<organism evidence="3 4">
    <name type="scientific">Equus caballus</name>
    <name type="common">Horse</name>
    <dbReference type="NCBI Taxonomy" id="9796"/>
    <lineage>
        <taxon>Eukaryota</taxon>
        <taxon>Metazoa</taxon>
        <taxon>Chordata</taxon>
        <taxon>Craniata</taxon>
        <taxon>Vertebrata</taxon>
        <taxon>Euteleostomi</taxon>
        <taxon>Mammalia</taxon>
        <taxon>Eutheria</taxon>
        <taxon>Laurasiatheria</taxon>
        <taxon>Perissodactyla</taxon>
        <taxon>Equidae</taxon>
        <taxon>Equus</taxon>
    </lineage>
</organism>
<dbReference type="InterPro" id="IPR024395">
    <property type="entry name" value="CLASP_N_dom"/>
</dbReference>
<reference evidence="3" key="3">
    <citation type="submission" date="2025-09" db="UniProtKB">
        <authorList>
            <consortium name="Ensembl"/>
        </authorList>
    </citation>
    <scope>IDENTIFICATION</scope>
    <source>
        <strain evidence="3">Thoroughbred</strain>
    </source>
</reference>
<feature type="region of interest" description="Disordered" evidence="1">
    <location>
        <begin position="96"/>
        <end position="176"/>
    </location>
</feature>
<feature type="region of interest" description="Disordered" evidence="1">
    <location>
        <begin position="1"/>
        <end position="66"/>
    </location>
</feature>
<name>A0A3Q2IDX6_HORSE</name>
<evidence type="ECO:0000259" key="2">
    <source>
        <dbReference type="SMART" id="SM01349"/>
    </source>
</evidence>
<dbReference type="InterPro" id="IPR016024">
    <property type="entry name" value="ARM-type_fold"/>
</dbReference>
<protein>
    <submittedName>
        <fullName evidence="3">TOG array regulator of axonemal microtubules 2</fullName>
    </submittedName>
</protein>
<feature type="region of interest" description="Disordered" evidence="1">
    <location>
        <begin position="243"/>
        <end position="286"/>
    </location>
</feature>
<dbReference type="GeneID" id="100070922"/>
<feature type="domain" description="TOG" evidence="2">
    <location>
        <begin position="449"/>
        <end position="684"/>
    </location>
</feature>
<dbReference type="Bgee" id="ENSECAG00000022605">
    <property type="expression patterns" value="Expressed in oviduct epithelium and 12 other cell types or tissues"/>
</dbReference>
<dbReference type="RefSeq" id="XP_070091737.1">
    <property type="nucleotide sequence ID" value="XM_070235636.1"/>
</dbReference>
<dbReference type="VGNC" id="VGNC:24406">
    <property type="gene designation" value="TOGARAM2"/>
</dbReference>
<reference evidence="3 4" key="1">
    <citation type="journal article" date="2009" name="Science">
        <title>Genome sequence, comparative analysis, and population genetics of the domestic horse.</title>
        <authorList>
            <consortium name="Broad Institute Genome Sequencing Platform"/>
            <consortium name="Broad Institute Whole Genome Assembly Team"/>
            <person name="Wade C.M."/>
            <person name="Giulotto E."/>
            <person name="Sigurdsson S."/>
            <person name="Zoli M."/>
            <person name="Gnerre S."/>
            <person name="Imsland F."/>
            <person name="Lear T.L."/>
            <person name="Adelson D.L."/>
            <person name="Bailey E."/>
            <person name="Bellone R.R."/>
            <person name="Bloecker H."/>
            <person name="Distl O."/>
            <person name="Edgar R.C."/>
            <person name="Garber M."/>
            <person name="Leeb T."/>
            <person name="Mauceli E."/>
            <person name="MacLeod J.N."/>
            <person name="Penedo M.C.T."/>
            <person name="Raison J.M."/>
            <person name="Sharpe T."/>
            <person name="Vogel J."/>
            <person name="Andersson L."/>
            <person name="Antczak D.F."/>
            <person name="Biagi T."/>
            <person name="Binns M.M."/>
            <person name="Chowdhary B.P."/>
            <person name="Coleman S.J."/>
            <person name="Della Valle G."/>
            <person name="Fryc S."/>
            <person name="Guerin G."/>
            <person name="Hasegawa T."/>
            <person name="Hill E.W."/>
            <person name="Jurka J."/>
            <person name="Kiialainen A."/>
            <person name="Lindgren G."/>
            <person name="Liu J."/>
            <person name="Magnani E."/>
            <person name="Mickelson J.R."/>
            <person name="Murray J."/>
            <person name="Nergadze S.G."/>
            <person name="Onofrio R."/>
            <person name="Pedroni S."/>
            <person name="Piras M.F."/>
            <person name="Raudsepp T."/>
            <person name="Rocchi M."/>
            <person name="Roeed K.H."/>
            <person name="Ryder O.A."/>
            <person name="Searle S."/>
            <person name="Skow L."/>
            <person name="Swinburne J.E."/>
            <person name="Syvaenen A.C."/>
            <person name="Tozaki T."/>
            <person name="Valberg S.J."/>
            <person name="Vaudin M."/>
            <person name="White J.R."/>
            <person name="Zody M.C."/>
            <person name="Lander E.S."/>
            <person name="Lindblad-Toh K."/>
        </authorList>
    </citation>
    <scope>NUCLEOTIDE SEQUENCE [LARGE SCALE GENOMIC DNA]</scope>
    <source>
        <strain evidence="3 4">Thoroughbred</strain>
    </source>
</reference>
<gene>
    <name evidence="3 5" type="primary">TOGARAM2</name>
</gene>
<reference evidence="3" key="2">
    <citation type="submission" date="2025-08" db="UniProtKB">
        <authorList>
            <consortium name="Ensembl"/>
        </authorList>
    </citation>
    <scope>IDENTIFICATION</scope>
    <source>
        <strain evidence="3">Thoroughbred</strain>
    </source>
</reference>
<dbReference type="Proteomes" id="UP000002281">
    <property type="component" value="Chromosome 15"/>
</dbReference>
<dbReference type="AlphaFoldDB" id="A0A3Q2IDX6"/>
<keyword evidence="4" id="KW-1185">Reference proteome</keyword>
<dbReference type="Pfam" id="PF12348">
    <property type="entry name" value="CLASP_N"/>
    <property type="match status" value="1"/>
</dbReference>